<keyword evidence="3" id="KW-1003">Cell membrane</keyword>
<keyword evidence="14" id="KW-1185">Reference proteome</keyword>
<evidence type="ECO:0000256" key="10">
    <source>
        <dbReference type="SAM" id="Phobius"/>
    </source>
</evidence>
<evidence type="ECO:0000256" key="2">
    <source>
        <dbReference type="ARBA" id="ARBA00005801"/>
    </source>
</evidence>
<dbReference type="EC" id="3.4.23.43" evidence="9"/>
<sequence length="260" mass="29636">MDIAFSIVFFYVLIVLSLGSYAAAFTVRWPIKSLYLWQKEAHQLLSLPFTEKEIFLNKTRSHCPSCHHPLIWRDLIPLVSYLFLLGKCHYCKQPISYRYPAIELLHLIFCLPLMWLFQDPYQLLLHTLLVSSLITAAAIDAEYKLIPDECTVVIFACALLIHIDKQTLESSILGLLISYGFLYLLHWFYLNIRKQEGIGLGDVKLVGALGSWLGLTGLAPLLLYASLIGILYTAALNKNKMEQIAFGPFLILSSILVFYF</sequence>
<evidence type="ECO:0000313" key="14">
    <source>
        <dbReference type="Proteomes" id="UP000604161"/>
    </source>
</evidence>
<dbReference type="Pfam" id="PF06750">
    <property type="entry name" value="A24_N_bact"/>
    <property type="match status" value="1"/>
</dbReference>
<dbReference type="EC" id="2.1.1.-" evidence="9"/>
<accession>A0ABR8P136</accession>
<organism evidence="13 14">
    <name type="scientific">Marinomonas colpomeniae</name>
    <dbReference type="NCBI Taxonomy" id="2774408"/>
    <lineage>
        <taxon>Bacteria</taxon>
        <taxon>Pseudomonadati</taxon>
        <taxon>Pseudomonadota</taxon>
        <taxon>Gammaproteobacteria</taxon>
        <taxon>Oceanospirillales</taxon>
        <taxon>Oceanospirillaceae</taxon>
        <taxon>Marinomonas</taxon>
    </lineage>
</organism>
<keyword evidence="7 10" id="KW-0472">Membrane</keyword>
<feature type="transmembrane region" description="Helical" evidence="10">
    <location>
        <begin position="170"/>
        <end position="189"/>
    </location>
</feature>
<keyword evidence="9" id="KW-0378">Hydrolase</keyword>
<keyword evidence="4" id="KW-0997">Cell inner membrane</keyword>
<comment type="function">
    <text evidence="9">Plays an essential role in type IV pili and type II pseudopili formation by proteolytically removing the leader sequence from substrate proteins and subsequently monomethylating the alpha-amino group of the newly exposed N-terminal phenylalanine.</text>
</comment>
<name>A0ABR8P136_9GAMM</name>
<keyword evidence="9" id="KW-0489">Methyltransferase</keyword>
<dbReference type="EMBL" id="JACYFC010000004">
    <property type="protein sequence ID" value="MBD5771883.1"/>
    <property type="molecule type" value="Genomic_DNA"/>
</dbReference>
<evidence type="ECO:0000259" key="11">
    <source>
        <dbReference type="Pfam" id="PF01478"/>
    </source>
</evidence>
<evidence type="ECO:0000256" key="1">
    <source>
        <dbReference type="ARBA" id="ARBA00004429"/>
    </source>
</evidence>
<keyword evidence="9" id="KW-0808">Transferase</keyword>
<feature type="domain" description="Prepilin peptidase A24 N-terminal" evidence="12">
    <location>
        <begin position="16"/>
        <end position="117"/>
    </location>
</feature>
<evidence type="ECO:0000256" key="3">
    <source>
        <dbReference type="ARBA" id="ARBA00022475"/>
    </source>
</evidence>
<evidence type="ECO:0000256" key="8">
    <source>
        <dbReference type="RuleBase" id="RU003793"/>
    </source>
</evidence>
<keyword evidence="9" id="KW-0511">Multifunctional enzyme</keyword>
<proteinExistence type="inferred from homology"/>
<dbReference type="PANTHER" id="PTHR30487:SF0">
    <property type="entry name" value="PREPILIN LEADER PEPTIDASE_N-METHYLTRANSFERASE-RELATED"/>
    <property type="match status" value="1"/>
</dbReference>
<dbReference type="InterPro" id="IPR050882">
    <property type="entry name" value="Prepilin_peptidase/N-MTase"/>
</dbReference>
<evidence type="ECO:0000256" key="9">
    <source>
        <dbReference type="RuleBase" id="RU003794"/>
    </source>
</evidence>
<evidence type="ECO:0000256" key="5">
    <source>
        <dbReference type="ARBA" id="ARBA00022692"/>
    </source>
</evidence>
<evidence type="ECO:0000256" key="4">
    <source>
        <dbReference type="ARBA" id="ARBA00022519"/>
    </source>
</evidence>
<comment type="catalytic activity">
    <reaction evidence="9">
        <text>Typically cleaves a -Gly-|-Phe- bond to release an N-terminal, basic peptide of 5-8 residues from type IV prepilin, and then N-methylates the new N-terminal amino group, the methyl donor being S-adenosyl-L-methionine.</text>
        <dbReference type="EC" id="3.4.23.43"/>
    </reaction>
</comment>
<comment type="subcellular location">
    <subcellularLocation>
        <location evidence="1">Cell inner membrane</location>
        <topology evidence="1">Multi-pass membrane protein</topology>
    </subcellularLocation>
    <subcellularLocation>
        <location evidence="9">Cell membrane</location>
        <topology evidence="9">Multi-pass membrane protein</topology>
    </subcellularLocation>
</comment>
<gene>
    <name evidence="13" type="ORF">IF202_12585</name>
</gene>
<comment type="similarity">
    <text evidence="2 8">Belongs to the peptidase A24 family.</text>
</comment>
<comment type="caution">
    <text evidence="13">The sequence shown here is derived from an EMBL/GenBank/DDBJ whole genome shotgun (WGS) entry which is preliminary data.</text>
</comment>
<dbReference type="Proteomes" id="UP000604161">
    <property type="component" value="Unassembled WGS sequence"/>
</dbReference>
<keyword evidence="9" id="KW-0645">Protease</keyword>
<dbReference type="RefSeq" id="WP_191595276.1">
    <property type="nucleotide sequence ID" value="NZ_JACYFC010000004.1"/>
</dbReference>
<feature type="transmembrane region" description="Helical" evidence="10">
    <location>
        <begin position="209"/>
        <end position="232"/>
    </location>
</feature>
<keyword evidence="6 10" id="KW-1133">Transmembrane helix</keyword>
<dbReference type="Gene3D" id="1.20.120.1220">
    <property type="match status" value="1"/>
</dbReference>
<keyword evidence="5 9" id="KW-0812">Transmembrane</keyword>
<feature type="transmembrane region" description="Helical" evidence="10">
    <location>
        <begin position="97"/>
        <end position="116"/>
    </location>
</feature>
<dbReference type="PRINTS" id="PR00864">
    <property type="entry name" value="PREPILNPTASE"/>
</dbReference>
<evidence type="ECO:0000256" key="7">
    <source>
        <dbReference type="ARBA" id="ARBA00023136"/>
    </source>
</evidence>
<dbReference type="Pfam" id="PF01478">
    <property type="entry name" value="Peptidase_A24"/>
    <property type="match status" value="1"/>
</dbReference>
<reference evidence="13 14" key="1">
    <citation type="submission" date="2020-09" db="EMBL/GenBank/DDBJ databases">
        <title>Marinomonas sp. nov., isolated from the cysticercosis algae of Qingdao, China.</title>
        <authorList>
            <person name="Sun X."/>
        </authorList>
    </citation>
    <scope>NUCLEOTIDE SEQUENCE [LARGE SCALE GENOMIC DNA]</scope>
    <source>
        <strain evidence="13 14">SM2066</strain>
    </source>
</reference>
<evidence type="ECO:0000313" key="13">
    <source>
        <dbReference type="EMBL" id="MBD5771883.1"/>
    </source>
</evidence>
<evidence type="ECO:0000259" key="12">
    <source>
        <dbReference type="Pfam" id="PF06750"/>
    </source>
</evidence>
<feature type="transmembrane region" description="Helical" evidence="10">
    <location>
        <begin position="244"/>
        <end position="259"/>
    </location>
</feature>
<feature type="domain" description="Prepilin type IV endopeptidase peptidase" evidence="11">
    <location>
        <begin position="128"/>
        <end position="233"/>
    </location>
</feature>
<dbReference type="InterPro" id="IPR000045">
    <property type="entry name" value="Prepilin_IV_endopep_pep"/>
</dbReference>
<protein>
    <recommendedName>
        <fullName evidence="9">Prepilin leader peptidase/N-methyltransferase</fullName>
        <ecNumber evidence="9">2.1.1.-</ecNumber>
        <ecNumber evidence="9">3.4.23.43</ecNumber>
    </recommendedName>
</protein>
<dbReference type="PANTHER" id="PTHR30487">
    <property type="entry name" value="TYPE 4 PREPILIN-LIKE PROTEINS LEADER PEPTIDE-PROCESSING ENZYME"/>
    <property type="match status" value="1"/>
</dbReference>
<dbReference type="InterPro" id="IPR014032">
    <property type="entry name" value="Peptidase_A24A_bac"/>
</dbReference>
<evidence type="ECO:0000256" key="6">
    <source>
        <dbReference type="ARBA" id="ARBA00022989"/>
    </source>
</evidence>
<dbReference type="InterPro" id="IPR010627">
    <property type="entry name" value="Prepilin_pept_A24_N"/>
</dbReference>